<evidence type="ECO:0000313" key="4">
    <source>
        <dbReference type="Proteomes" id="UP001596513"/>
    </source>
</evidence>
<dbReference type="EMBL" id="JBHTEK010000001">
    <property type="protein sequence ID" value="MFC7666487.1"/>
    <property type="molecule type" value="Genomic_DNA"/>
</dbReference>
<reference evidence="4" key="1">
    <citation type="journal article" date="2019" name="Int. J. Syst. Evol. Microbiol.">
        <title>The Global Catalogue of Microorganisms (GCM) 10K type strain sequencing project: providing services to taxonomists for standard genome sequencing and annotation.</title>
        <authorList>
            <consortium name="The Broad Institute Genomics Platform"/>
            <consortium name="The Broad Institute Genome Sequencing Center for Infectious Disease"/>
            <person name="Wu L."/>
            <person name="Ma J."/>
        </authorList>
    </citation>
    <scope>NUCLEOTIDE SEQUENCE [LARGE SCALE GENOMIC DNA]</scope>
    <source>
        <strain evidence="4">JCM 19635</strain>
    </source>
</reference>
<proteinExistence type="predicted"/>
<keyword evidence="4" id="KW-1185">Reference proteome</keyword>
<dbReference type="Proteomes" id="UP001596513">
    <property type="component" value="Unassembled WGS sequence"/>
</dbReference>
<accession>A0ABW2U1I8</accession>
<keyword evidence="2" id="KW-0812">Transmembrane</keyword>
<dbReference type="RefSeq" id="WP_380200241.1">
    <property type="nucleotide sequence ID" value="NZ_JBHTEK010000001.1"/>
</dbReference>
<protein>
    <recommendedName>
        <fullName evidence="5">CheB-type methylesterase domain-containing protein</fullName>
    </recommendedName>
</protein>
<sequence>MPLTSSVAAPRGTLVMLGGGDDDPMLALLAGLLPGPSAIIEVLTTATRRQPARTAAAYAHSWHHWTAPTSGIYGSTKPTRPTTPARWSACARPRSCS</sequence>
<keyword evidence="2" id="KW-1133">Transmembrane helix</keyword>
<evidence type="ECO:0008006" key="5">
    <source>
        <dbReference type="Google" id="ProtNLM"/>
    </source>
</evidence>
<gene>
    <name evidence="3" type="ORF">ACFQT0_02900</name>
</gene>
<organism evidence="3 4">
    <name type="scientific">Hymenobacter humi</name>
    <dbReference type="NCBI Taxonomy" id="1411620"/>
    <lineage>
        <taxon>Bacteria</taxon>
        <taxon>Pseudomonadati</taxon>
        <taxon>Bacteroidota</taxon>
        <taxon>Cytophagia</taxon>
        <taxon>Cytophagales</taxon>
        <taxon>Hymenobacteraceae</taxon>
        <taxon>Hymenobacter</taxon>
    </lineage>
</organism>
<keyword evidence="2" id="KW-0472">Membrane</keyword>
<name>A0ABW2U1I8_9BACT</name>
<evidence type="ECO:0000256" key="2">
    <source>
        <dbReference type="SAM" id="Phobius"/>
    </source>
</evidence>
<feature type="region of interest" description="Disordered" evidence="1">
    <location>
        <begin position="70"/>
        <end position="97"/>
    </location>
</feature>
<evidence type="ECO:0000256" key="1">
    <source>
        <dbReference type="SAM" id="MobiDB-lite"/>
    </source>
</evidence>
<comment type="caution">
    <text evidence="3">The sequence shown here is derived from an EMBL/GenBank/DDBJ whole genome shotgun (WGS) entry which is preliminary data.</text>
</comment>
<evidence type="ECO:0000313" key="3">
    <source>
        <dbReference type="EMBL" id="MFC7666487.1"/>
    </source>
</evidence>
<feature type="compositionally biased region" description="Polar residues" evidence="1">
    <location>
        <begin position="70"/>
        <end position="82"/>
    </location>
</feature>
<feature type="transmembrane region" description="Helical" evidence="2">
    <location>
        <begin position="25"/>
        <end position="43"/>
    </location>
</feature>